<reference evidence="4 5" key="1">
    <citation type="submission" date="2018-01" db="EMBL/GenBank/DDBJ databases">
        <title>Whole genome sequencing of Histamine producing bacteria.</title>
        <authorList>
            <person name="Butler K."/>
        </authorList>
    </citation>
    <scope>NUCLEOTIDE SEQUENCE [LARGE SCALE GENOMIC DNA]</scope>
    <source>
        <strain evidence="4 5">JCM 12947</strain>
    </source>
</reference>
<evidence type="ECO:0000259" key="3">
    <source>
        <dbReference type="PROSITE" id="PS51371"/>
    </source>
</evidence>
<evidence type="ECO:0000256" key="2">
    <source>
        <dbReference type="PROSITE-ProRule" id="PRU00703"/>
    </source>
</evidence>
<dbReference type="InterPro" id="IPR000644">
    <property type="entry name" value="CBS_dom"/>
</dbReference>
<evidence type="ECO:0000313" key="4">
    <source>
        <dbReference type="EMBL" id="PSU47556.1"/>
    </source>
</evidence>
<feature type="domain" description="CBS" evidence="3">
    <location>
        <begin position="8"/>
        <end position="64"/>
    </location>
</feature>
<keyword evidence="5" id="KW-1185">Reference proteome</keyword>
<organism evidence="4 5">
    <name type="scientific">Photobacterium frigidiphilum</name>
    <dbReference type="NCBI Taxonomy" id="264736"/>
    <lineage>
        <taxon>Bacteria</taxon>
        <taxon>Pseudomonadati</taxon>
        <taxon>Pseudomonadota</taxon>
        <taxon>Gammaproteobacteria</taxon>
        <taxon>Vibrionales</taxon>
        <taxon>Vibrionaceae</taxon>
        <taxon>Photobacterium</taxon>
    </lineage>
</organism>
<dbReference type="PANTHER" id="PTHR48108:SF34">
    <property type="entry name" value="CBS DOMAIN-CONTAINING PROTEIN YHCV"/>
    <property type="match status" value="1"/>
</dbReference>
<dbReference type="OrthoDB" id="9802114at2"/>
<dbReference type="EMBL" id="PYMJ01000014">
    <property type="protein sequence ID" value="PSU47556.1"/>
    <property type="molecule type" value="Genomic_DNA"/>
</dbReference>
<dbReference type="SMART" id="SM00116">
    <property type="entry name" value="CBS"/>
    <property type="match status" value="2"/>
</dbReference>
<dbReference type="AlphaFoldDB" id="A0A2T3JF40"/>
<dbReference type="Gene3D" id="3.10.580.10">
    <property type="entry name" value="CBS-domain"/>
    <property type="match status" value="1"/>
</dbReference>
<keyword evidence="1" id="KW-0677">Repeat</keyword>
<dbReference type="Proteomes" id="UP000240987">
    <property type="component" value="Unassembled WGS sequence"/>
</dbReference>
<dbReference type="InterPro" id="IPR046342">
    <property type="entry name" value="CBS_dom_sf"/>
</dbReference>
<evidence type="ECO:0000256" key="1">
    <source>
        <dbReference type="ARBA" id="ARBA00022737"/>
    </source>
</evidence>
<sequence length="151" mass="16869">MFTVSDMMTPNPHTLQQHNTLADAKAIMEDVGIRHIPVTDMDEQLIGIVTQRDVLSAQESSLEHITKNNFLSTLDIPLEKCMHRTLMSVDPHASLKEAAVYMQKHKIGCLPVVEKKRLVGIITDADFVSIAINLLEIQEEIEPIADDNDAI</sequence>
<dbReference type="RefSeq" id="WP_107243443.1">
    <property type="nucleotide sequence ID" value="NZ_PYMJ01000014.1"/>
</dbReference>
<keyword evidence="2" id="KW-0129">CBS domain</keyword>
<name>A0A2T3JF40_9GAMM</name>
<proteinExistence type="predicted"/>
<dbReference type="PANTHER" id="PTHR48108">
    <property type="entry name" value="CBS DOMAIN-CONTAINING PROTEIN CBSX2, CHLOROPLASTIC"/>
    <property type="match status" value="1"/>
</dbReference>
<gene>
    <name evidence="4" type="ORF">C9J12_14925</name>
</gene>
<dbReference type="SUPFAM" id="SSF54631">
    <property type="entry name" value="CBS-domain pair"/>
    <property type="match status" value="1"/>
</dbReference>
<feature type="domain" description="CBS" evidence="3">
    <location>
        <begin position="82"/>
        <end position="137"/>
    </location>
</feature>
<dbReference type="Pfam" id="PF00571">
    <property type="entry name" value="CBS"/>
    <property type="match status" value="2"/>
</dbReference>
<evidence type="ECO:0000313" key="5">
    <source>
        <dbReference type="Proteomes" id="UP000240987"/>
    </source>
</evidence>
<comment type="caution">
    <text evidence="4">The sequence shown here is derived from an EMBL/GenBank/DDBJ whole genome shotgun (WGS) entry which is preliminary data.</text>
</comment>
<dbReference type="PROSITE" id="PS51371">
    <property type="entry name" value="CBS"/>
    <property type="match status" value="2"/>
</dbReference>
<protein>
    <submittedName>
        <fullName evidence="4">Acetoin utilization protein AcuB</fullName>
    </submittedName>
</protein>
<accession>A0A2T3JF40</accession>
<dbReference type="CDD" id="cd04584">
    <property type="entry name" value="CBS_pair_AcuB_like"/>
    <property type="match status" value="1"/>
</dbReference>
<dbReference type="InterPro" id="IPR051462">
    <property type="entry name" value="CBS_domain-containing"/>
</dbReference>